<comment type="cofactor">
    <cofactor evidence="1">
        <name>FMN</name>
        <dbReference type="ChEBI" id="CHEBI:58210"/>
    </cofactor>
</comment>
<reference evidence="9 10" key="1">
    <citation type="submission" date="2019-06" db="EMBL/GenBank/DDBJ databases">
        <title>New taxonomy in bacterial strain CC-CFT640, isolated from vineyard.</title>
        <authorList>
            <person name="Lin S.-Y."/>
            <person name="Tsai C.-F."/>
            <person name="Young C.-C."/>
        </authorList>
    </citation>
    <scope>NUCLEOTIDE SEQUENCE [LARGE SCALE GENOMIC DNA]</scope>
    <source>
        <strain evidence="9 10">CC-CFT640</strain>
    </source>
</reference>
<comment type="caution">
    <text evidence="9">The sequence shown here is derived from an EMBL/GenBank/DDBJ whole genome shotgun (WGS) entry which is preliminary data.</text>
</comment>
<feature type="binding site" evidence="7">
    <location>
        <position position="68"/>
    </location>
    <ligand>
        <name>glyoxylate</name>
        <dbReference type="ChEBI" id="CHEBI:36655"/>
    </ligand>
</feature>
<protein>
    <submittedName>
        <fullName evidence="9">Alpha-hydroxy-acid oxidizing protein</fullName>
    </submittedName>
</protein>
<dbReference type="GO" id="GO:0016614">
    <property type="term" value="F:oxidoreductase activity, acting on CH-OH group of donors"/>
    <property type="evidence" value="ECO:0007669"/>
    <property type="project" value="UniProtKB-ARBA"/>
</dbReference>
<accession>A0A5C8PQU8</accession>
<evidence type="ECO:0000313" key="10">
    <source>
        <dbReference type="Proteomes" id="UP000321638"/>
    </source>
</evidence>
<dbReference type="InterPro" id="IPR000262">
    <property type="entry name" value="FMN-dep_DH"/>
</dbReference>
<organism evidence="9 10">
    <name type="scientific">Vineibacter terrae</name>
    <dbReference type="NCBI Taxonomy" id="2586908"/>
    <lineage>
        <taxon>Bacteria</taxon>
        <taxon>Pseudomonadati</taxon>
        <taxon>Pseudomonadota</taxon>
        <taxon>Alphaproteobacteria</taxon>
        <taxon>Hyphomicrobiales</taxon>
        <taxon>Vineibacter</taxon>
    </lineage>
</organism>
<dbReference type="Gene3D" id="3.20.20.70">
    <property type="entry name" value="Aldolase class I"/>
    <property type="match status" value="1"/>
</dbReference>
<feature type="binding site" evidence="7">
    <location>
        <position position="199"/>
    </location>
    <ligand>
        <name>FMN</name>
        <dbReference type="ChEBI" id="CHEBI:58210"/>
    </ligand>
</feature>
<dbReference type="Proteomes" id="UP000321638">
    <property type="component" value="Unassembled WGS sequence"/>
</dbReference>
<dbReference type="PROSITE" id="PS51318">
    <property type="entry name" value="TAT"/>
    <property type="match status" value="1"/>
</dbReference>
<dbReference type="PANTHER" id="PTHR10578:SF149">
    <property type="entry name" value="2-HYDROXYACID OXIDASE 2"/>
    <property type="match status" value="1"/>
</dbReference>
<dbReference type="SUPFAM" id="SSF51395">
    <property type="entry name" value="FMN-linked oxidoreductases"/>
    <property type="match status" value="1"/>
</dbReference>
<feature type="binding site" evidence="7">
    <location>
        <position position="299"/>
    </location>
    <ligand>
        <name>glyoxylate</name>
        <dbReference type="ChEBI" id="CHEBI:36655"/>
    </ligand>
</feature>
<feature type="binding site" evidence="7">
    <location>
        <position position="150"/>
    </location>
    <ligand>
        <name>FMN</name>
        <dbReference type="ChEBI" id="CHEBI:58210"/>
    </ligand>
</feature>
<dbReference type="InterPro" id="IPR006311">
    <property type="entry name" value="TAT_signal"/>
</dbReference>
<dbReference type="EMBL" id="VDUZ01000008">
    <property type="protein sequence ID" value="TXL77577.1"/>
    <property type="molecule type" value="Genomic_DNA"/>
</dbReference>
<feature type="domain" description="FMN hydroxy acid dehydrogenase" evidence="8">
    <location>
        <begin position="42"/>
        <end position="404"/>
    </location>
</feature>
<feature type="binding site" evidence="7">
    <location>
        <position position="171"/>
    </location>
    <ligand>
        <name>FMN</name>
        <dbReference type="ChEBI" id="CHEBI:58210"/>
    </ligand>
</feature>
<feature type="binding site" evidence="7">
    <location>
        <position position="297"/>
    </location>
    <ligand>
        <name>FMN</name>
        <dbReference type="ChEBI" id="CHEBI:58210"/>
    </ligand>
</feature>
<dbReference type="OrthoDB" id="9770452at2"/>
<sequence>MSPRMDPIASRRHFLRFMAASPLLAGSGAFGQGVPGHEAAIADPAEALNVFDIEAAMYKTAPPAHVGYLTTGIDDDATVRANREGFQRLQLRPRRLVDVSRIDMGIELFGTRYDSPIAIAPTGSNKAFNHGGEIAVARAARAGNHLQMLSTVATSAVEDVIAARGAPVWFQLYPTNDPAVSDALVKRAERAGCPVIVVTIDVVARQNWETLARLRRADTRQCGSCHGLGIRDFVARKPNFDGIDVSRISNTGATNLTWDTIKRLRDRLSAKLVLKGILAHEDATLAIEHGVDGIIVSNHGGRAEDSGRATIDALPEILAAVGGRIPVLVDGGVRRGTDIIKALALGARAVGIGRPYLWGLGAFGQPGVERVLQILRRETQAAMQQVGAPTVKDLVPAMVRLPAGVDRP</sequence>
<feature type="binding site" evidence="7">
    <location>
        <position position="275"/>
    </location>
    <ligand>
        <name>FMN</name>
        <dbReference type="ChEBI" id="CHEBI:58210"/>
    </ligand>
</feature>
<dbReference type="PROSITE" id="PS51349">
    <property type="entry name" value="FMN_HYDROXY_ACID_DH_2"/>
    <property type="match status" value="1"/>
</dbReference>
<evidence type="ECO:0000256" key="7">
    <source>
        <dbReference type="PIRSR" id="PIRSR000138-2"/>
    </source>
</evidence>
<feature type="binding site" evidence="7">
    <location>
        <position position="302"/>
    </location>
    <ligand>
        <name>glyoxylate</name>
        <dbReference type="ChEBI" id="CHEBI:36655"/>
    </ligand>
</feature>
<evidence type="ECO:0000256" key="4">
    <source>
        <dbReference type="ARBA" id="ARBA00023002"/>
    </source>
</evidence>
<keyword evidence="4" id="KW-0560">Oxidoreductase</keyword>
<comment type="similarity">
    <text evidence="5">Belongs to the FMN-dependent alpha-hydroxy acid dehydrogenase family.</text>
</comment>
<evidence type="ECO:0000256" key="2">
    <source>
        <dbReference type="ARBA" id="ARBA00022630"/>
    </source>
</evidence>
<evidence type="ECO:0000256" key="5">
    <source>
        <dbReference type="ARBA" id="ARBA00024042"/>
    </source>
</evidence>
<dbReference type="GO" id="GO:0010181">
    <property type="term" value="F:FMN binding"/>
    <property type="evidence" value="ECO:0007669"/>
    <property type="project" value="InterPro"/>
</dbReference>
<name>A0A5C8PQU8_9HYPH</name>
<dbReference type="Pfam" id="PF01070">
    <property type="entry name" value="FMN_dh"/>
    <property type="match status" value="1"/>
</dbReference>
<evidence type="ECO:0000256" key="6">
    <source>
        <dbReference type="PIRSR" id="PIRSR000138-1"/>
    </source>
</evidence>
<evidence type="ECO:0000313" key="9">
    <source>
        <dbReference type="EMBL" id="TXL77577.1"/>
    </source>
</evidence>
<dbReference type="InterPro" id="IPR012133">
    <property type="entry name" value="Alpha-hydoxy_acid_DH_FMN"/>
</dbReference>
<keyword evidence="10" id="KW-1185">Reference proteome</keyword>
<dbReference type="CDD" id="cd02809">
    <property type="entry name" value="alpha_hydroxyacid_oxid_FMN"/>
    <property type="match status" value="1"/>
</dbReference>
<feature type="binding site" evidence="7">
    <location>
        <begin position="121"/>
        <end position="123"/>
    </location>
    <ligand>
        <name>FMN</name>
        <dbReference type="ChEBI" id="CHEBI:58210"/>
    </ligand>
</feature>
<dbReference type="PANTHER" id="PTHR10578">
    <property type="entry name" value="S -2-HYDROXY-ACID OXIDASE-RELATED"/>
    <property type="match status" value="1"/>
</dbReference>
<feature type="active site" description="Proton acceptor" evidence="6">
    <location>
        <position position="299"/>
    </location>
</feature>
<evidence type="ECO:0000256" key="3">
    <source>
        <dbReference type="ARBA" id="ARBA00022643"/>
    </source>
</evidence>
<dbReference type="InterPro" id="IPR037396">
    <property type="entry name" value="FMN_HAD"/>
</dbReference>
<gene>
    <name evidence="9" type="ORF">FHP25_09100</name>
</gene>
<feature type="binding site" evidence="7">
    <location>
        <begin position="353"/>
        <end position="354"/>
    </location>
    <ligand>
        <name>FMN</name>
        <dbReference type="ChEBI" id="CHEBI:58210"/>
    </ligand>
</feature>
<dbReference type="RefSeq" id="WP_147846617.1">
    <property type="nucleotide sequence ID" value="NZ_VDUZ01000008.1"/>
</dbReference>
<keyword evidence="3 7" id="KW-0288">FMN</keyword>
<evidence type="ECO:0000256" key="1">
    <source>
        <dbReference type="ARBA" id="ARBA00001917"/>
    </source>
</evidence>
<evidence type="ECO:0000259" key="8">
    <source>
        <dbReference type="PROSITE" id="PS51349"/>
    </source>
</evidence>
<dbReference type="PIRSF" id="PIRSF000138">
    <property type="entry name" value="Al-hdrx_acd_dh"/>
    <property type="match status" value="1"/>
</dbReference>
<proteinExistence type="inferred from homology"/>
<feature type="binding site" evidence="7">
    <location>
        <position position="173"/>
    </location>
    <ligand>
        <name>glyoxylate</name>
        <dbReference type="ChEBI" id="CHEBI:36655"/>
    </ligand>
</feature>
<dbReference type="InterPro" id="IPR013785">
    <property type="entry name" value="Aldolase_TIM"/>
</dbReference>
<feature type="binding site" evidence="7">
    <location>
        <begin position="330"/>
        <end position="334"/>
    </location>
    <ligand>
        <name>FMN</name>
        <dbReference type="ChEBI" id="CHEBI:58210"/>
    </ligand>
</feature>
<dbReference type="AlphaFoldDB" id="A0A5C8PQU8"/>
<dbReference type="FunFam" id="3.20.20.70:FF:000029">
    <property type="entry name" value="L-lactate dehydrogenase"/>
    <property type="match status" value="1"/>
</dbReference>
<keyword evidence="2 7" id="KW-0285">Flavoprotein</keyword>